<dbReference type="GO" id="GO:0005829">
    <property type="term" value="C:cytosol"/>
    <property type="evidence" value="ECO:0007669"/>
    <property type="project" value="TreeGrafter"/>
</dbReference>
<evidence type="ECO:0000313" key="4">
    <source>
        <dbReference type="Proteomes" id="UP000614601"/>
    </source>
</evidence>
<keyword evidence="1" id="KW-0813">Transport</keyword>
<protein>
    <recommendedName>
        <fullName evidence="2">Glycolipid transfer protein domain-containing protein</fullName>
    </recommendedName>
</protein>
<organism evidence="3 4">
    <name type="scientific">Bursaphelenchus okinawaensis</name>
    <dbReference type="NCBI Taxonomy" id="465554"/>
    <lineage>
        <taxon>Eukaryota</taxon>
        <taxon>Metazoa</taxon>
        <taxon>Ecdysozoa</taxon>
        <taxon>Nematoda</taxon>
        <taxon>Chromadorea</taxon>
        <taxon>Rhabditida</taxon>
        <taxon>Tylenchina</taxon>
        <taxon>Tylenchomorpha</taxon>
        <taxon>Aphelenchoidea</taxon>
        <taxon>Aphelenchoididae</taxon>
        <taxon>Bursaphelenchus</taxon>
    </lineage>
</organism>
<dbReference type="GO" id="GO:1902388">
    <property type="term" value="F:ceramide 1-phosphate transfer activity"/>
    <property type="evidence" value="ECO:0007669"/>
    <property type="project" value="TreeGrafter"/>
</dbReference>
<dbReference type="InterPro" id="IPR014830">
    <property type="entry name" value="Glycolipid_transfer_prot_dom"/>
</dbReference>
<reference evidence="3" key="1">
    <citation type="submission" date="2020-09" db="EMBL/GenBank/DDBJ databases">
        <authorList>
            <person name="Kikuchi T."/>
        </authorList>
    </citation>
    <scope>NUCLEOTIDE SEQUENCE</scope>
    <source>
        <strain evidence="3">SH1</strain>
    </source>
</reference>
<dbReference type="PANTHER" id="PTHR10219">
    <property type="entry name" value="GLYCOLIPID TRANSFER PROTEIN-RELATED"/>
    <property type="match status" value="1"/>
</dbReference>
<evidence type="ECO:0000256" key="1">
    <source>
        <dbReference type="ARBA" id="ARBA00022448"/>
    </source>
</evidence>
<keyword evidence="4" id="KW-1185">Reference proteome</keyword>
<dbReference type="OrthoDB" id="205255at2759"/>
<dbReference type="EMBL" id="CAJFDH010000003">
    <property type="protein sequence ID" value="CAD5215076.1"/>
    <property type="molecule type" value="Genomic_DNA"/>
</dbReference>
<dbReference type="PANTHER" id="PTHR10219:SF25">
    <property type="entry name" value="PLECKSTRIN HOMOLOGY DOMAIN-CONTAINING FAMILY A MEMBER 8"/>
    <property type="match status" value="1"/>
</dbReference>
<dbReference type="GO" id="GO:1902387">
    <property type="term" value="F:ceramide 1-phosphate binding"/>
    <property type="evidence" value="ECO:0007669"/>
    <property type="project" value="TreeGrafter"/>
</dbReference>
<dbReference type="EMBL" id="CAJFCW020000003">
    <property type="protein sequence ID" value="CAG9103558.1"/>
    <property type="molecule type" value="Genomic_DNA"/>
</dbReference>
<proteinExistence type="predicted"/>
<sequence>MSEPETYFSAKERLFPHLEDGKIPTAEFVSACQGIGEFVAFLGTAFIPVKNDVLGNVNKVRTMYQKDPEKYKYLQDMVEDDLQQNAGRMGIPTEGLLWLKRGLEFMLEMLLGLVAAYNRKEKSDSLYTLLSESYQKTLKHHHNFISRQLFKVVLAAAPSRHTLLKTVAYGKEGYDEYCIQHMDEHIKNFKLNVHSLVNFYTAKGLDRCYFESQ</sequence>
<dbReference type="Proteomes" id="UP000783686">
    <property type="component" value="Unassembled WGS sequence"/>
</dbReference>
<feature type="domain" description="Glycolipid transfer protein" evidence="2">
    <location>
        <begin position="23"/>
        <end position="167"/>
    </location>
</feature>
<evidence type="ECO:0000313" key="3">
    <source>
        <dbReference type="EMBL" id="CAD5215076.1"/>
    </source>
</evidence>
<dbReference type="FunFam" id="1.10.3520.10:FF:000001">
    <property type="entry name" value="Pleckstrin domain-containing family A member 8"/>
    <property type="match status" value="1"/>
</dbReference>
<accession>A0A811KID7</accession>
<dbReference type="SUPFAM" id="SSF110004">
    <property type="entry name" value="Glycolipid transfer protein, GLTP"/>
    <property type="match status" value="1"/>
</dbReference>
<dbReference type="Pfam" id="PF08718">
    <property type="entry name" value="GLTP"/>
    <property type="match status" value="1"/>
</dbReference>
<dbReference type="GO" id="GO:0016020">
    <property type="term" value="C:membrane"/>
    <property type="evidence" value="ECO:0007669"/>
    <property type="project" value="TreeGrafter"/>
</dbReference>
<comment type="caution">
    <text evidence="3">The sequence shown here is derived from an EMBL/GenBank/DDBJ whole genome shotgun (WGS) entry which is preliminary data.</text>
</comment>
<evidence type="ECO:0000259" key="2">
    <source>
        <dbReference type="Pfam" id="PF08718"/>
    </source>
</evidence>
<dbReference type="Proteomes" id="UP000614601">
    <property type="component" value="Unassembled WGS sequence"/>
</dbReference>
<dbReference type="Gene3D" id="1.10.3520.10">
    <property type="entry name" value="Glycolipid transfer protein"/>
    <property type="match status" value="1"/>
</dbReference>
<name>A0A811KID7_9BILA</name>
<gene>
    <name evidence="3" type="ORF">BOKJ2_LOCUS5912</name>
</gene>
<dbReference type="InterPro" id="IPR036497">
    <property type="entry name" value="GLTP_sf"/>
</dbReference>
<dbReference type="AlphaFoldDB" id="A0A811KID7"/>